<name>A0A7R9YCT1_9STRA</name>
<reference evidence="2" key="1">
    <citation type="submission" date="2021-01" db="EMBL/GenBank/DDBJ databases">
        <authorList>
            <person name="Corre E."/>
            <person name="Pelletier E."/>
            <person name="Niang G."/>
            <person name="Scheremetjew M."/>
            <person name="Finn R."/>
            <person name="Kale V."/>
            <person name="Holt S."/>
            <person name="Cochrane G."/>
            <person name="Meng A."/>
            <person name="Brown T."/>
            <person name="Cohen L."/>
        </authorList>
    </citation>
    <scope>NUCLEOTIDE SEQUENCE</scope>
    <source>
        <strain evidence="2">CCMP2078</strain>
    </source>
</reference>
<sequence length="674" mass="73885">MVKGDPSDSAWVTVASLPALCLDLTRWLSENFRGSRRPKASSTLDLEELVDGQLGDPQATLDTCLKISMVEATEKVAFALCGRSTASSLVSTLSRTVRQREAPRSGSGPALQPYDDLACAHLLIVLTERLLREAFVRCMDDQTLSSLASASDYFITLDGIGQRHLHPVLLDVAVENPRRHGGGPCDLNPFLEILGDELYFLMLDLHVHEHGPHLRARLAHGDYYHHAAAGEKLCGKSEVLALFQCLLLPLIGFCANWARHHTIVDPLGLGDFEALQSSWAGYRVQYDGHQTLERRLAALRNAVAACKARVSSQAFSFQSIDDERTAMLISSGPTAHGEGPHEGLQESLRLDVKTSKLQGIRQALEAFPYPRWDVDGKQAMRDKASPPHEVADAVLKITEWFRDMLVEGMPSARHLCWNPSPSLACLALCRLRCMLVPVLTFSDTSTSNEGECTLQHSDKTELPLLSIPPAILIPRREASRGNAPGSTASSREASEPAKAADAKAADATAAVCSVTLLRSICAEAERVALALALEYDQLEAAIRGGAARSRQRFAFAELNSMSRPLLAILHFAGLHVSVVTALELAPLMSRRGRWAAAELKRLGERLHRLLLCLVGAFGAQELRAPDEDRRTIPVPNEGFSAKRKKSFEWMLEEAKRFIQGYDRVLQNDAVASPR</sequence>
<dbReference type="AlphaFoldDB" id="A0A7R9YCT1"/>
<organism evidence="2">
    <name type="scientific">Pinguiococcus pyrenoidosus</name>
    <dbReference type="NCBI Taxonomy" id="172671"/>
    <lineage>
        <taxon>Eukaryota</taxon>
        <taxon>Sar</taxon>
        <taxon>Stramenopiles</taxon>
        <taxon>Ochrophyta</taxon>
        <taxon>Pinguiophyceae</taxon>
        <taxon>Pinguiochrysidales</taxon>
        <taxon>Pinguiochrysidaceae</taxon>
        <taxon>Pinguiococcus</taxon>
    </lineage>
</organism>
<feature type="region of interest" description="Disordered" evidence="1">
    <location>
        <begin position="476"/>
        <end position="499"/>
    </location>
</feature>
<gene>
    <name evidence="2" type="ORF">PPYR1160_LOCUS8646</name>
</gene>
<accession>A0A7R9YCT1</accession>
<evidence type="ECO:0000313" key="2">
    <source>
        <dbReference type="EMBL" id="CAD8259145.1"/>
    </source>
</evidence>
<proteinExistence type="predicted"/>
<protein>
    <submittedName>
        <fullName evidence="2">Uncharacterized protein</fullName>
    </submittedName>
</protein>
<evidence type="ECO:0000256" key="1">
    <source>
        <dbReference type="SAM" id="MobiDB-lite"/>
    </source>
</evidence>
<dbReference type="EMBL" id="HBEA01011306">
    <property type="protein sequence ID" value="CAD8259145.1"/>
    <property type="molecule type" value="Transcribed_RNA"/>
</dbReference>